<dbReference type="InterPro" id="IPR007487">
    <property type="entry name" value="ABC_transpt-TYRBP-like"/>
</dbReference>
<dbReference type="SUPFAM" id="SSF53822">
    <property type="entry name" value="Periplasmic binding protein-like I"/>
    <property type="match status" value="2"/>
</dbReference>
<dbReference type="EMBL" id="CP072943">
    <property type="protein sequence ID" value="QTX31188.1"/>
    <property type="molecule type" value="Genomic_DNA"/>
</dbReference>
<dbReference type="Gene3D" id="3.40.50.2300">
    <property type="match status" value="4"/>
</dbReference>
<dbReference type="PANTHER" id="PTHR35271:SF1">
    <property type="entry name" value="ABC TRANSPORTER, SUBSTRATE-BINDING LIPOPROTEIN"/>
    <property type="match status" value="1"/>
</dbReference>
<accession>A0A9Q7A944</accession>
<dbReference type="AlphaFoldDB" id="A0A9Q7A944"/>
<proteinExistence type="predicted"/>
<dbReference type="PANTHER" id="PTHR35271">
    <property type="entry name" value="ABC TRANSPORTER, SUBSTRATE-BINDING LIPOPROTEIN-RELATED"/>
    <property type="match status" value="1"/>
</dbReference>
<organism evidence="1 2">
    <name type="scientific">Aminithiophilus ramosus</name>
    <dbReference type="NCBI Taxonomy" id="3029084"/>
    <lineage>
        <taxon>Bacteria</taxon>
        <taxon>Thermotogati</taxon>
        <taxon>Synergistota</taxon>
        <taxon>Synergistia</taxon>
        <taxon>Synergistales</taxon>
        <taxon>Aminithiophilaceae</taxon>
        <taxon>Aminithiophilus</taxon>
    </lineage>
</organism>
<dbReference type="KEGG" id="aram:KAR29_07160"/>
<dbReference type="Pfam" id="PF04392">
    <property type="entry name" value="ABC_sub_bind"/>
    <property type="match status" value="2"/>
</dbReference>
<keyword evidence="2" id="KW-1185">Reference proteome</keyword>
<name>A0A9Q7A944_9BACT</name>
<dbReference type="RefSeq" id="WP_274372333.1">
    <property type="nucleotide sequence ID" value="NZ_CP072943.1"/>
</dbReference>
<reference evidence="2" key="1">
    <citation type="submission" date="2021-04" db="EMBL/GenBank/DDBJ databases">
        <title>A novel Synergistetes isolate from a pyrite-forming mixed culture.</title>
        <authorList>
            <person name="Bunk B."/>
            <person name="Sproer C."/>
            <person name="Spring S."/>
            <person name="Pester M."/>
        </authorList>
    </citation>
    <scope>NUCLEOTIDE SEQUENCE [LARGE SCALE GENOMIC DNA]</scope>
    <source>
        <strain evidence="2">J.5.4.2-T.3.5.2</strain>
    </source>
</reference>
<dbReference type="CDD" id="cd06325">
    <property type="entry name" value="PBP1_ABC_unchar_transporter"/>
    <property type="match status" value="2"/>
</dbReference>
<evidence type="ECO:0000313" key="1">
    <source>
        <dbReference type="EMBL" id="QTX31188.1"/>
    </source>
</evidence>
<gene>
    <name evidence="1" type="ORF">KAR29_07160</name>
</gene>
<dbReference type="Proteomes" id="UP000671879">
    <property type="component" value="Chromosome"/>
</dbReference>
<sequence>MFKAMKQLLLGIVLILGASALLLVSDYRGRAWNRSARDGEPAAALQGKVRAGEILHLAVLKWATSVTNDETHEGLMAGLSERGFDAKRGIVFHPFSAEGDMPTALSVAQNACGGEYDLVLSISTPMLQVTARANEAGKVPHVFGAVTDPYAAGVGISDSDHREHPAWLAGVGTFQPVREAIELIARLRPEVKRLGTVMNPSEACSQACFTLAKETCEKRGIMLSRVTVDNSSAVYEAASALASQGIEAFIIGGDNTVESAFDSVIRAANGAGIPVIGYASPYAEKGALIGLGADYFEVGRIQGHLTADILEGLSPADIPVENVMPLKCSLNKNVLANLRETWIIPSDVEAEAAEVIGGQATQAVSSRRSGTFLPVTSARRWKLHFLNYVDSTPTEDTLRGFREVLQDAGWVEGKDYSLSVTNAQGDMPTLSTMIDNALSQNSDLLLLTSTPTLQAAVQKVRQVPVIFGVVANPVIAGAGRSDADHLPNVTGISSASAYGEGVAALLACLPDAKRVGTLVNPSESNCVYNLERLTEELAARGISCLSVPVSTPMEMSDAIRSLLSMGVDAVLQVAGNLFFSSFAPISKACLEARVPLFGFDSATATEGGAVLAVARDYRAGGEDMGRLALRILQGEKPADLPFAPISKTIVTINEANARRYNLTIPLSLRQGAQIVSDEGREERTDSAH</sequence>
<protein>
    <submittedName>
        <fullName evidence="1">ABC transporter substrate-binding protein</fullName>
    </submittedName>
</protein>
<evidence type="ECO:0000313" key="2">
    <source>
        <dbReference type="Proteomes" id="UP000671879"/>
    </source>
</evidence>
<dbReference type="InterPro" id="IPR028082">
    <property type="entry name" value="Peripla_BP_I"/>
</dbReference>